<dbReference type="InterPro" id="IPR013108">
    <property type="entry name" value="Amidohydro_3"/>
</dbReference>
<evidence type="ECO:0000313" key="3">
    <source>
        <dbReference type="EMBL" id="GAA5144915.1"/>
    </source>
</evidence>
<reference evidence="4" key="1">
    <citation type="journal article" date="2019" name="Int. J. Syst. Evol. Microbiol.">
        <title>The Global Catalogue of Microorganisms (GCM) 10K type strain sequencing project: providing services to taxonomists for standard genome sequencing and annotation.</title>
        <authorList>
            <consortium name="The Broad Institute Genomics Platform"/>
            <consortium name="The Broad Institute Genome Sequencing Center for Infectious Disease"/>
            <person name="Wu L."/>
            <person name="Ma J."/>
        </authorList>
    </citation>
    <scope>NUCLEOTIDE SEQUENCE [LARGE SCALE GENOMIC DNA]</scope>
    <source>
        <strain evidence="4">JCM 18303</strain>
    </source>
</reference>
<feature type="compositionally biased region" description="Low complexity" evidence="1">
    <location>
        <begin position="560"/>
        <end position="572"/>
    </location>
</feature>
<keyword evidence="4" id="KW-1185">Reference proteome</keyword>
<evidence type="ECO:0000313" key="4">
    <source>
        <dbReference type="Proteomes" id="UP001428817"/>
    </source>
</evidence>
<comment type="caution">
    <text evidence="3">The sequence shown here is derived from an EMBL/GenBank/DDBJ whole genome shotgun (WGS) entry which is preliminary data.</text>
</comment>
<dbReference type="InterPro" id="IPR011059">
    <property type="entry name" value="Metal-dep_hydrolase_composite"/>
</dbReference>
<evidence type="ECO:0000256" key="1">
    <source>
        <dbReference type="SAM" id="MobiDB-lite"/>
    </source>
</evidence>
<dbReference type="SUPFAM" id="SSF51338">
    <property type="entry name" value="Composite domain of metallo-dependent hydrolases"/>
    <property type="match status" value="1"/>
</dbReference>
<dbReference type="EMBL" id="BAABJP010000001">
    <property type="protein sequence ID" value="GAA5144915.1"/>
    <property type="molecule type" value="Genomic_DNA"/>
</dbReference>
<gene>
    <name evidence="3" type="ORF">GCM10023321_02010</name>
</gene>
<dbReference type="Pfam" id="PF07969">
    <property type="entry name" value="Amidohydro_3"/>
    <property type="match status" value="1"/>
</dbReference>
<dbReference type="Proteomes" id="UP001428817">
    <property type="component" value="Unassembled WGS sequence"/>
</dbReference>
<sequence length="572" mass="61329">MTAHDVVVRGGTVVDGNGGPPYTADVAIDGATVVEVGRVSGRGRREIDADGAVVAPGFVDIHTHYDGQATWESRLQPSSWHGVTTVLMGNCGVGFAPAKPEHHDRLIELMEGVEDIPGIALHEGLPWNWLSFAEYLDVLDTRHYDVDLGTQVPHAALRVHAMGRRAAARAEATAEEVALMAKLAAEAVRAGALGFSTSRTLNHRSIDGELTPSYDVAADELVAIAKAVGETGTGVLQLVTDFPDIDVELDMLRRMVAESGRPLSVSLAQLPHDLGAHRRILDLLEGACNEGLPMRAQVAARSIGLILGLANTLNPFMTNPVYQRLARSAGQPEEIAAAMREPATRAEMLAAQTTDVDSGRLGGGAIHLYPLMYELTDPPNYEPAPSETLAARAAEAGVEPVELAYDILAGGGLLYLTALNYREGNLDAVHEMLSHPCALPGLSDGGAHVGTICDASFPTTLIQHWTRDRSGARLPLEFVVQRQARDTARWVGLHDRGVLAPGYRADLNVIDVVGMRLRRPEVHADLPAGGRRMLQRVEGYRHTLVAGEETYTNGEPTEALPGRLLRGPRPTP</sequence>
<dbReference type="PANTHER" id="PTHR11647:SF1">
    <property type="entry name" value="COLLAPSIN RESPONSE MEDIATOR PROTEIN"/>
    <property type="match status" value="1"/>
</dbReference>
<evidence type="ECO:0000259" key="2">
    <source>
        <dbReference type="Pfam" id="PF07969"/>
    </source>
</evidence>
<organism evidence="3 4">
    <name type="scientific">Pseudonocardia eucalypti</name>
    <dbReference type="NCBI Taxonomy" id="648755"/>
    <lineage>
        <taxon>Bacteria</taxon>
        <taxon>Bacillati</taxon>
        <taxon>Actinomycetota</taxon>
        <taxon>Actinomycetes</taxon>
        <taxon>Pseudonocardiales</taxon>
        <taxon>Pseudonocardiaceae</taxon>
        <taxon>Pseudonocardia</taxon>
    </lineage>
</organism>
<dbReference type="SUPFAM" id="SSF51556">
    <property type="entry name" value="Metallo-dependent hydrolases"/>
    <property type="match status" value="1"/>
</dbReference>
<feature type="region of interest" description="Disordered" evidence="1">
    <location>
        <begin position="549"/>
        <end position="572"/>
    </location>
</feature>
<name>A0ABP9PEM2_9PSEU</name>
<dbReference type="InterPro" id="IPR050378">
    <property type="entry name" value="Metallo-dep_Hydrolases_sf"/>
</dbReference>
<accession>A0ABP9PEM2</accession>
<protein>
    <submittedName>
        <fullName evidence="3">Amidohydrolase family protein</fullName>
    </submittedName>
</protein>
<dbReference type="Gene3D" id="3.20.20.140">
    <property type="entry name" value="Metal-dependent hydrolases"/>
    <property type="match status" value="1"/>
</dbReference>
<feature type="domain" description="Amidohydrolase 3" evidence="2">
    <location>
        <begin position="45"/>
        <end position="551"/>
    </location>
</feature>
<dbReference type="InterPro" id="IPR032466">
    <property type="entry name" value="Metal_Hydrolase"/>
</dbReference>
<dbReference type="PANTHER" id="PTHR11647">
    <property type="entry name" value="HYDRANTOINASE/DIHYDROPYRIMIDINASE FAMILY MEMBER"/>
    <property type="match status" value="1"/>
</dbReference>
<dbReference type="RefSeq" id="WP_185058492.1">
    <property type="nucleotide sequence ID" value="NZ_BAABJP010000001.1"/>
</dbReference>
<proteinExistence type="predicted"/>